<dbReference type="STRING" id="1618481.US54_C0020G0003"/>
<dbReference type="GO" id="GO:0032259">
    <property type="term" value="P:methylation"/>
    <property type="evidence" value="ECO:0007669"/>
    <property type="project" value="UniProtKB-KW"/>
</dbReference>
<dbReference type="Pfam" id="PF13489">
    <property type="entry name" value="Methyltransf_23"/>
    <property type="match status" value="1"/>
</dbReference>
<evidence type="ECO:0000313" key="1">
    <source>
        <dbReference type="EMBL" id="KKQ38009.1"/>
    </source>
</evidence>
<accession>A0A0G0JMG6</accession>
<keyword evidence="1" id="KW-0489">Methyltransferase</keyword>
<dbReference type="AlphaFoldDB" id="A0A0G0JMG6"/>
<dbReference type="CDD" id="cd02440">
    <property type="entry name" value="AdoMet_MTases"/>
    <property type="match status" value="1"/>
</dbReference>
<protein>
    <submittedName>
        <fullName evidence="1">Methylase involved in ubiquinone/menaquinone biosynthesis</fullName>
    </submittedName>
</protein>
<dbReference type="GO" id="GO:0008168">
    <property type="term" value="F:methyltransferase activity"/>
    <property type="evidence" value="ECO:0007669"/>
    <property type="project" value="UniProtKB-KW"/>
</dbReference>
<sequence>MRTQCNICNSTQTEKLFVSQNIHGRFLLTKKDIFNVYQCNECNNIFLGNLIVNDAYYKKYYEGNYYTVDLGNDVLNFIIKIMDVFSYRMKERMILSNCQAKKKIDILDVGCGIGMFLNELNSKKFNKYGVEINAKGADEARKKGITVYTSDFLKLKLNKKFDVITMWHVLEHMPDPQQVIKKISGMLRKNGLLVFAVPNSGGMGFTYGKKYWYHLDSPRHLFLPNRSNLNRVLKKNHFNLTRVIYEFYDYPIDLLVSLRYSHLKYLVYPLYPLFKFFSPETLTYIAKKKRRMNFTDRITSLARR</sequence>
<gene>
    <name evidence="1" type="ORF">US54_C0020G0003</name>
</gene>
<evidence type="ECO:0000313" key="2">
    <source>
        <dbReference type="Proteomes" id="UP000034471"/>
    </source>
</evidence>
<dbReference type="EMBL" id="LBTJ01000020">
    <property type="protein sequence ID" value="KKQ38009.1"/>
    <property type="molecule type" value="Genomic_DNA"/>
</dbReference>
<dbReference type="InterPro" id="IPR029063">
    <property type="entry name" value="SAM-dependent_MTases_sf"/>
</dbReference>
<comment type="caution">
    <text evidence="1">The sequence shown here is derived from an EMBL/GenBank/DDBJ whole genome shotgun (WGS) entry which is preliminary data.</text>
</comment>
<proteinExistence type="predicted"/>
<reference evidence="1 2" key="1">
    <citation type="journal article" date="2015" name="Nature">
        <title>rRNA introns, odd ribosomes, and small enigmatic genomes across a large radiation of phyla.</title>
        <authorList>
            <person name="Brown C.T."/>
            <person name="Hug L.A."/>
            <person name="Thomas B.C."/>
            <person name="Sharon I."/>
            <person name="Castelle C.J."/>
            <person name="Singh A."/>
            <person name="Wilkins M.J."/>
            <person name="Williams K.H."/>
            <person name="Banfield J.F."/>
        </authorList>
    </citation>
    <scope>NUCLEOTIDE SEQUENCE [LARGE SCALE GENOMIC DNA]</scope>
</reference>
<keyword evidence="1" id="KW-0808">Transferase</keyword>
<keyword evidence="1" id="KW-0830">Ubiquinone</keyword>
<organism evidence="1 2">
    <name type="scientific">Candidatus Roizmanbacteria bacterium GW2011_GWA2_37_7</name>
    <dbReference type="NCBI Taxonomy" id="1618481"/>
    <lineage>
        <taxon>Bacteria</taxon>
        <taxon>Candidatus Roizmaniibacteriota</taxon>
    </lineage>
</organism>
<dbReference type="Proteomes" id="UP000034471">
    <property type="component" value="Unassembled WGS sequence"/>
</dbReference>
<dbReference type="PANTHER" id="PTHR43861">
    <property type="entry name" value="TRANS-ACONITATE 2-METHYLTRANSFERASE-RELATED"/>
    <property type="match status" value="1"/>
</dbReference>
<dbReference type="SUPFAM" id="SSF53335">
    <property type="entry name" value="S-adenosyl-L-methionine-dependent methyltransferases"/>
    <property type="match status" value="1"/>
</dbReference>
<dbReference type="Gene3D" id="3.40.50.150">
    <property type="entry name" value="Vaccinia Virus protein VP39"/>
    <property type="match status" value="1"/>
</dbReference>
<name>A0A0G0JMG6_9BACT</name>